<keyword evidence="1" id="KW-1133">Transmembrane helix</keyword>
<sequence length="122" mass="14032">MNWTSLNLRNEMANNTETRTPTQIQKDVLDLKVPEVSGFWIGNALFLGGGNKLKSAFHNVAVMLSIFFNVWLVKIYINAETENDTGPDVASNFTNRVKYVRCVMFFISYCFILFEFNVQTVY</sequence>
<feature type="transmembrane region" description="Helical" evidence="1">
    <location>
        <begin position="97"/>
        <end position="116"/>
    </location>
</feature>
<comment type="caution">
    <text evidence="2">The sequence shown here is derived from an EMBL/GenBank/DDBJ whole genome shotgun (WGS) entry which is preliminary data.</text>
</comment>
<evidence type="ECO:0000313" key="2">
    <source>
        <dbReference type="EMBL" id="MEQ2228363.1"/>
    </source>
</evidence>
<keyword evidence="1" id="KW-0472">Membrane</keyword>
<proteinExistence type="predicted"/>
<gene>
    <name evidence="2" type="ORF">ILYODFUR_008104</name>
</gene>
<accession>A0ABV0T679</accession>
<dbReference type="EMBL" id="JAHRIQ010023707">
    <property type="protein sequence ID" value="MEQ2228363.1"/>
    <property type="molecule type" value="Genomic_DNA"/>
</dbReference>
<name>A0ABV0T679_9TELE</name>
<feature type="transmembrane region" description="Helical" evidence="1">
    <location>
        <begin position="56"/>
        <end position="77"/>
    </location>
</feature>
<keyword evidence="3" id="KW-1185">Reference proteome</keyword>
<dbReference type="Proteomes" id="UP001482620">
    <property type="component" value="Unassembled WGS sequence"/>
</dbReference>
<organism evidence="2 3">
    <name type="scientific">Ilyodon furcidens</name>
    <name type="common">goldbreast splitfin</name>
    <dbReference type="NCBI Taxonomy" id="33524"/>
    <lineage>
        <taxon>Eukaryota</taxon>
        <taxon>Metazoa</taxon>
        <taxon>Chordata</taxon>
        <taxon>Craniata</taxon>
        <taxon>Vertebrata</taxon>
        <taxon>Euteleostomi</taxon>
        <taxon>Actinopterygii</taxon>
        <taxon>Neopterygii</taxon>
        <taxon>Teleostei</taxon>
        <taxon>Neoteleostei</taxon>
        <taxon>Acanthomorphata</taxon>
        <taxon>Ovalentaria</taxon>
        <taxon>Atherinomorphae</taxon>
        <taxon>Cyprinodontiformes</taxon>
        <taxon>Goodeidae</taxon>
        <taxon>Ilyodon</taxon>
    </lineage>
</organism>
<reference evidence="2 3" key="1">
    <citation type="submission" date="2021-06" db="EMBL/GenBank/DDBJ databases">
        <authorList>
            <person name="Palmer J.M."/>
        </authorList>
    </citation>
    <scope>NUCLEOTIDE SEQUENCE [LARGE SCALE GENOMIC DNA]</scope>
    <source>
        <strain evidence="3">if_2019</strain>
        <tissue evidence="2">Muscle</tissue>
    </source>
</reference>
<evidence type="ECO:0000256" key="1">
    <source>
        <dbReference type="SAM" id="Phobius"/>
    </source>
</evidence>
<evidence type="ECO:0000313" key="3">
    <source>
        <dbReference type="Proteomes" id="UP001482620"/>
    </source>
</evidence>
<protein>
    <submittedName>
        <fullName evidence="2">Uncharacterized protein</fullName>
    </submittedName>
</protein>
<keyword evidence="1" id="KW-0812">Transmembrane</keyword>